<feature type="region of interest" description="Disordered" evidence="2">
    <location>
        <begin position="1192"/>
        <end position="1251"/>
    </location>
</feature>
<dbReference type="Pfam" id="PF00168">
    <property type="entry name" value="C2"/>
    <property type="match status" value="1"/>
</dbReference>
<feature type="region of interest" description="Disordered" evidence="2">
    <location>
        <begin position="3364"/>
        <end position="3387"/>
    </location>
</feature>
<dbReference type="Proteomes" id="UP001230188">
    <property type="component" value="Unassembled WGS sequence"/>
</dbReference>
<dbReference type="InterPro" id="IPR035892">
    <property type="entry name" value="C2_domain_sf"/>
</dbReference>
<feature type="region of interest" description="Disordered" evidence="2">
    <location>
        <begin position="1947"/>
        <end position="1978"/>
    </location>
</feature>
<feature type="domain" description="C2" evidence="4">
    <location>
        <begin position="3678"/>
        <end position="3809"/>
    </location>
</feature>
<feature type="region of interest" description="Disordered" evidence="2">
    <location>
        <begin position="1530"/>
        <end position="1554"/>
    </location>
</feature>
<evidence type="ECO:0000256" key="1">
    <source>
        <dbReference type="ARBA" id="ARBA00006545"/>
    </source>
</evidence>
<feature type="signal peptide" evidence="3">
    <location>
        <begin position="1"/>
        <end position="21"/>
    </location>
</feature>
<feature type="region of interest" description="Disordered" evidence="2">
    <location>
        <begin position="2214"/>
        <end position="2233"/>
    </location>
</feature>
<feature type="compositionally biased region" description="Pro residues" evidence="2">
    <location>
        <begin position="1232"/>
        <end position="1241"/>
    </location>
</feature>
<dbReference type="PANTHER" id="PTHR16166">
    <property type="entry name" value="VACUOLAR PROTEIN SORTING-ASSOCIATED PROTEIN VPS13"/>
    <property type="match status" value="1"/>
</dbReference>
<feature type="compositionally biased region" description="Polar residues" evidence="2">
    <location>
        <begin position="537"/>
        <end position="547"/>
    </location>
</feature>
<feature type="compositionally biased region" description="Polar residues" evidence="2">
    <location>
        <begin position="2142"/>
        <end position="2164"/>
    </location>
</feature>
<dbReference type="EMBL" id="JAQMWT010000523">
    <property type="protein sequence ID" value="KAJ8600439.1"/>
    <property type="molecule type" value="Genomic_DNA"/>
</dbReference>
<feature type="region of interest" description="Disordered" evidence="2">
    <location>
        <begin position="5041"/>
        <end position="5074"/>
    </location>
</feature>
<dbReference type="PROSITE" id="PS50004">
    <property type="entry name" value="C2"/>
    <property type="match status" value="1"/>
</dbReference>
<dbReference type="Pfam" id="PF00595">
    <property type="entry name" value="PDZ"/>
    <property type="match status" value="1"/>
</dbReference>
<feature type="region of interest" description="Disordered" evidence="2">
    <location>
        <begin position="530"/>
        <end position="564"/>
    </location>
</feature>
<dbReference type="InterPro" id="IPR001478">
    <property type="entry name" value="PDZ"/>
</dbReference>
<feature type="compositionally biased region" description="Basic and acidic residues" evidence="2">
    <location>
        <begin position="2622"/>
        <end position="2639"/>
    </location>
</feature>
<feature type="region of interest" description="Disordered" evidence="2">
    <location>
        <begin position="2139"/>
        <end position="2195"/>
    </location>
</feature>
<dbReference type="GO" id="GO:0006623">
    <property type="term" value="P:protein targeting to vacuole"/>
    <property type="evidence" value="ECO:0007669"/>
    <property type="project" value="TreeGrafter"/>
</dbReference>
<dbReference type="GO" id="GO:0045053">
    <property type="term" value="P:protein retention in Golgi apparatus"/>
    <property type="evidence" value="ECO:0007669"/>
    <property type="project" value="TreeGrafter"/>
</dbReference>
<feature type="region of interest" description="Disordered" evidence="2">
    <location>
        <begin position="1771"/>
        <end position="1838"/>
    </location>
</feature>
<evidence type="ECO:0000256" key="3">
    <source>
        <dbReference type="SAM" id="SignalP"/>
    </source>
</evidence>
<feature type="compositionally biased region" description="Basic residues" evidence="2">
    <location>
        <begin position="753"/>
        <end position="762"/>
    </location>
</feature>
<feature type="region of interest" description="Disordered" evidence="2">
    <location>
        <begin position="5099"/>
        <end position="5134"/>
    </location>
</feature>
<dbReference type="InterPro" id="IPR000008">
    <property type="entry name" value="C2_dom"/>
</dbReference>
<dbReference type="SUPFAM" id="SSF50156">
    <property type="entry name" value="PDZ domain-like"/>
    <property type="match status" value="1"/>
</dbReference>
<dbReference type="PROSITE" id="PS50106">
    <property type="entry name" value="PDZ"/>
    <property type="match status" value="1"/>
</dbReference>
<reference evidence="6" key="1">
    <citation type="submission" date="2023-01" db="EMBL/GenBank/DDBJ databases">
        <title>Metagenome sequencing of chrysophaentin producing Chrysophaeum taylorii.</title>
        <authorList>
            <person name="Davison J."/>
            <person name="Bewley C."/>
        </authorList>
    </citation>
    <scope>NUCLEOTIDE SEQUENCE</scope>
    <source>
        <strain evidence="6">NIES-1699</strain>
    </source>
</reference>
<gene>
    <name evidence="6" type="ORF">CTAYLR_001418</name>
</gene>
<feature type="compositionally biased region" description="Low complexity" evidence="2">
    <location>
        <begin position="1537"/>
        <end position="1547"/>
    </location>
</feature>
<dbReference type="InterPro" id="IPR009543">
    <property type="entry name" value="VPS13_VAB"/>
</dbReference>
<dbReference type="Gene3D" id="2.60.40.150">
    <property type="entry name" value="C2 domain"/>
    <property type="match status" value="1"/>
</dbReference>
<dbReference type="Gene3D" id="2.30.42.10">
    <property type="match status" value="1"/>
</dbReference>
<feature type="compositionally biased region" description="Low complexity" evidence="2">
    <location>
        <begin position="4418"/>
        <end position="4427"/>
    </location>
</feature>
<feature type="domain" description="PDZ" evidence="5">
    <location>
        <begin position="3252"/>
        <end position="3328"/>
    </location>
</feature>
<feature type="compositionally biased region" description="Acidic residues" evidence="2">
    <location>
        <begin position="2595"/>
        <end position="2609"/>
    </location>
</feature>
<evidence type="ECO:0000313" key="6">
    <source>
        <dbReference type="EMBL" id="KAJ8600439.1"/>
    </source>
</evidence>
<dbReference type="Pfam" id="PF25036">
    <property type="entry name" value="VPS13_VAB"/>
    <property type="match status" value="1"/>
</dbReference>
<keyword evidence="3" id="KW-0732">Signal</keyword>
<keyword evidence="7" id="KW-1185">Reference proteome</keyword>
<feature type="compositionally biased region" description="Acidic residues" evidence="2">
    <location>
        <begin position="1192"/>
        <end position="1201"/>
    </location>
</feature>
<feature type="region of interest" description="Disordered" evidence="2">
    <location>
        <begin position="749"/>
        <end position="769"/>
    </location>
</feature>
<feature type="region of interest" description="Disordered" evidence="2">
    <location>
        <begin position="5153"/>
        <end position="5234"/>
    </location>
</feature>
<feature type="compositionally biased region" description="Low complexity" evidence="2">
    <location>
        <begin position="1773"/>
        <end position="1794"/>
    </location>
</feature>
<comment type="caution">
    <text evidence="6">The sequence shown here is derived from an EMBL/GenBank/DDBJ whole genome shotgun (WGS) entry which is preliminary data.</text>
</comment>
<protein>
    <submittedName>
        <fullName evidence="6">Uncharacterized protein</fullName>
    </submittedName>
</protein>
<accession>A0AAD7UB22</accession>
<feature type="region of interest" description="Disordered" evidence="2">
    <location>
        <begin position="3059"/>
        <end position="3080"/>
    </location>
</feature>
<feature type="region of interest" description="Disordered" evidence="2">
    <location>
        <begin position="1899"/>
        <end position="1929"/>
    </location>
</feature>
<feature type="region of interest" description="Disordered" evidence="2">
    <location>
        <begin position="2461"/>
        <end position="2493"/>
    </location>
</feature>
<dbReference type="InterPro" id="IPR026847">
    <property type="entry name" value="VPS13"/>
</dbReference>
<feature type="compositionally biased region" description="Polar residues" evidence="2">
    <location>
        <begin position="2177"/>
        <end position="2189"/>
    </location>
</feature>
<feature type="region of interest" description="Disordered" evidence="2">
    <location>
        <begin position="4098"/>
        <end position="4119"/>
    </location>
</feature>
<feature type="compositionally biased region" description="Acidic residues" evidence="2">
    <location>
        <begin position="5164"/>
        <end position="5177"/>
    </location>
</feature>
<feature type="region of interest" description="Disordered" evidence="2">
    <location>
        <begin position="4406"/>
        <end position="4427"/>
    </location>
</feature>
<feature type="compositionally biased region" description="Basic and acidic residues" evidence="2">
    <location>
        <begin position="5217"/>
        <end position="5234"/>
    </location>
</feature>
<feature type="region of interest" description="Disordered" evidence="2">
    <location>
        <begin position="2595"/>
        <end position="2656"/>
    </location>
</feature>
<sequence>MMVWVRHLVEWLVARVLGAGAVVVERCWVSVDAPRLAVVLWRTRVGIGGFGRVDIEEIRVSLRGVWVRGLAIAVECEPTSRNGELESAAEVEPLDDFFRPFWRRRRRLRFRTRRFIWKLATSWLVAPRLFWLVSKILGVAVRVWAFFALRGVFRLVVDDAFLSREDVDCSCERLGIDATFGGRTRLATLKIDLANARVAFRAVVVKRLRVDAESLRDSLRARIGVEDLSIALDQASRIRKRFRAPRREFFVAQRRRRKPRVPPETLVDALRRPTRSVDRDPRAWWRYAILVVVARIRDRKPRDAWREAIEAARLREGYVDLFRTHALGLPSFRESPTTKTIFFLGAIRRRRALDRRAGLSSLAAMERALTRDQIRLYRALAATHLLDYDVPHSRSAAERFHELNALASAFLPRRKNGAPPASREFFFGAKKSLELETSRPLVLTFSDPDLRLEASFAAVQIGGRLLRFEARVDDLVATSAGARLATLDGADVSASETLTTVAVRKPALFAGPAATALATAALATNDDDDVDSALPSLDQTTTTQQPSFLAPAPPAAAAPPQKTSPRRRLMLRVTDFELEVQDDSDLDARAVARLFFASASIEGVAALRATFRDVGLEARARGALSPFVSSREIDVLCFGSTVKVNVPHSLDAVLDPNFRDSINVAASRFAFAVEGAPATTKRRKQRRHLAATVASAVVSVPDAVAETRSTVELRHLNLSFFSRGPDARFDLDVAAVVARGALTQPLVEIAPRPNHHPRRRRRDRNEKTSSSAVIVAITFSSQESTIFASLGDARARASPRAVEALAPALSRWLSGGQPKRRPAVEKKKKLAFASATAGELSLDCFDDEGTRVVSLAASDVAAHGHAAHDRWGLRLASARISGGPTSGYRDAFELGAGSPTTTLVLNYDSANREARLWLSRPRLVLGGKFLRETSRFFRTEVARLRQFCRPQPRESSPRPPPLRWKVTAVGAELVAPRRSRSDDVVAMTIAELEAASDDGSPIGWPSNAAKKNKRPPLLLRWRPRCRVLLRRAELFAALGWCENIAESFDASCRVASPDGVRANRDAFRRLPGDGSGRPVPRWQPLSGGSPTDFRIALDASEETLRILVEDADETGVKIDASMREFYAFLSATYFDNYQEGAAPWVPPPPSGLSAYGTESWIQEMLEESNVAVEIALRFSSVALDLSLDDDDDAAADDDDEGGLTTTSSGFVPSLFMAKPPNGANGANGGGLQPPPPPPPLSPKNVGRRPRIHHKKRWPFASIRADSLLVVVTNARHSVTVSAGVRGLAMRDTRAHVAGYAPPYSLLLAPPHQRLPEGERYVCDSALGLREGRHSIIPPGFDGGGGGGNPPRRQHSEASLAPPVSRRGCLVTVRVTEATACVAVSVDSVNILAKDLGLAWLLADYFKLYFTQPAEFDGPPSYVEQQRLPPLRPPKTIDVKVVGSRPYVAVAECDLVNLVPESGSNAGATSRRSRARETASFKAITLDVESGVFVQWTSASDDSLRVEVAAVGLRASVGRLIDAATRLGINDHHHHHPSSSGGAFSSSSNTPHCSPHESYRTSRVICSSTSFGLSYSYDARIDHVDAWFQSPLSRRAVETPRDVAVLAGLPVEPYPTCACRPPGGSISGRFGARKDFAAALDGDPLFVSGRHRSVQANENSAAKAEGLTPFKPPHVGAVDPDADPKCSRVVTTLQDAMLVASMATSLLGPFDEEDALDLDMPTTPSYDNPRAPSNGRRRQRHDAHDNIPTATATATAGSLHYCVSSVDDGRARRAQQIQQQQRGDAARPALKRAAASTSRLRERKTVKRNDDADEEGRYGAPDLKIDGSQQARTDEGSTSSARLRVEAIDVALVDSVFEEYLPIARVRLRRLSCASFVAHDVDESLLLNNFERAASLTSAIDQRRASPASNDNDDRRPFSQHQDGAARHQQPEDLASLLLPRTPSASFRPDSLFAAGDPPPPPPPTLSSNDPDTPTWTMDPTLAYAVGTEAATRPLATHVIVSAPSIAADYFNSMLKCWEPFVAPFEVELILELSSHGNHNHQSQEHDDVMSRQTSFDASYPPPDDDADDDFEFSTTTRPRTLSEPEDAARRPARFRGNGVCVRAPKRLDLNLTDAAMEPLARLSCIVAATLAETAAMRGDATAENNVPNNKSAQQQHPQVKTASSLVGRHQTGDGTDGANQVPPSRTESASGDYVDTVPTLILPSGTDRAKAEMSLGNDNFGGGAGGGEREEEEEEEEEVLWQVEHVRAPRADHTRDAFSLSNQTGLELRAYQPQAFYMSSEEHRRAPQYLVYVENNHKIRIHFSATRTIPHNRRVREVAFSEEGADAVSRCCDESGGPSIVASLNQPARELHDPESEEIDVQLPGFRWVRVSINEFRRPGVSFHELRPMIGSVGASAVLSRQTADGSRRSWAFTNALRLAADVKAHGGGRTLALRSVFGVRNCAGHALEFRFDISDLSSRKRRATRSDSGSKKSGVLFSEATPTDEVAGSSKPLEDNFDPHAFVLAPNDACHVPVAAIHDALLCSNAQSLGAISLRPATSDDVASAMGCCSDEHREAYVRRRRPESRNVIWTTTAAGSESATFKAYYFHECEDKDDDDDDDLNDDDLNDEGSFATTRGGSLVDRRREGESDLGRAEEKGSVFSTPQGVPEDKEAQEEIELSVGDGVSPDMSGLSWKPSREIRRATFGDSRIALRDLVDYSREQFADGISSSSGAASSAINVDDTVVRAPFSDENIFVDHRAAPIQNARAAVGTPPPQTLSVECSIVEADDGEASRRRRAAAEPGKNGSRRFCGVQYQHPICYCVEVRRSPLYPAYGDKHPSTVGNPVHAPVDYEILVHAPLQMTNYLSEVANFELVHASTGHRLWYHQISPGSSVPVHTVGLDAPLALRVSLPEFCRSVDPPAVIHPPVEDLADHADVDTYATVADEIGQKLDICVSSRIGGGGQRHVIAYVPFWMVNLTQYSIRYAQEGARDQLPAGTVFGGAQELASPSRSSEWSYVPRLASLSKLPGAAGPLAIERLERKGPALQPPHEQISQEMDEAFLCSSGFMFNFNMASAPVRANPSSSSSSPESSSSARSKSSAAAAAAAAAAAKRKKTATGAHAGRRGLASAATTFFVQSPQVQIQVGDSEWSSSFSLDTIGVSQVLSVKHPKKGLIELGFSISFAPGARSAFTKVALGLNRDELIGEVPSDTSRPFHLPQARAERNLQLKPAGPFEKTPPFPVDVAHDFFLKVPHSVNDPTLAFSSRGDEYTVVVPPEAADADSNRFDLGLWLETDWKQRGIVVKRVKPRTWAQVETDITKGDELLEINGQSLKKLSFGDAIAAMRQATTALLQGGEPVEMRFRSVEARMRMIRMRALHRAPEEVASAGGNHRDREEEGEEEEYKDEHVSVEIKAVGASVLLDVVPMDTKFPPYRIVNRSASYRVLYRQRDVLGAPWMEIGPRSSVIYVWEDPMKSHRLQVRVAADTGQSEREVYGTKPRAAFRLGRLGLLVSDSSAADAGGATRTIQMDEINHRDKLAVPSVASDFASETDFIYARVNAEGPTRVLVITDKPDMVDQIADLENTIRNTAFNVERARRNEFERSLGLQVGAAETLAGFGGGGGGFNTVFIGTNVNELRTSTQTKPRSASDVSQVGYLSEREQRCSSSHLGSRSLGDDHVPLLARSVDPLSVTHERQIPSQIGRYKLQHNFGPTTIHRLFVEVIEARNLFSRTLHGFADPYCVLVMKTPLDKFMRRKRYYTYYVEKTLNPKWENQVFELKVPQDAAESKRGFMLRVKVKEFSLFGTHSFLGQCDVQLSHLQDEQEHTGWFPLMQRSAKIYRSQDIVTGYLRLRVRWVYTRLGLLRSKYAAARAHTKQLEQMHQAQQNQLRSLKMQQRQQHLGRALSRQLKDYEREPTMFGVLRKLRVKERTLIATRAGARLWRKSTAVHHVQQQTQKGIPLSKLVEALSPTSRAVAKRQHRQQQQKWRQKWASAREKLMQAVRDGKVPMLAPAEETPPASWSSSLAFPASSVSKSEYFWHKMRHAHALERLAILERVRESYTRIKTEGGILEIQPLQALNLNMTERHVFLNVRYGPTVDMRSPPSIPGIVHRWARDQTPEEGVVEMPPQPASSSKRKREKKISERLRIDVEEGINKSFGTLQLSIYAEHVASNAEIGRVELPMMNVLECLSARNEYVRWFPLAPANDCVHFEGDDGENWWVHGSEEATPTGFKEKMSIQLALRWEPFHPRNQDPTKFYVCAVLAGLSVTLSKTRSATALLHATVSDVDVIVEESNKRTRVATGINWVQIDNQLPMCHEAVVLAPTLTDSLQPVFQLRLSRNNSEPHGNFLSFKYISVMLQELDIRVDQSLLLALWHFVSEAVRHDFCWDDTSIVASTAETTPRSSVARDGATSATALAATTAGGAAAAAKVSTPKPRRPSSSARQQRSASKVYIERLCLFPVKINLTIGKGSDASPAVDRYLPVHDIYLHNFHGLALQAFIKLLADFFLSVTATLNGAPIKLNALFVWHVFNTPEHIASSLREHYLNSLLRQLYKLVASLDYIGNPMSLVNALGTGVRDFFFEPAEGLFLGPSAFALGAMRGTLSLVGNATSGILTTAARVTTTVGRIVAYPVLDADYNRWRVNQGQRGRVSHVQPLLDVGSGFVRGVTGIVEDPYRGAQKDGAKGFCVGLFKGVVGVAVKPVVGVIDAYAHATEHLQQITTQFTSDRRAPVRRLRFGAAFGIDSRLLPYDFAIALSHATLRDHPLVQRRPRNGAGGVNIDVPEVVVWSELLGTQRAGKLLLVTPHRAICAKLRQDHGLIQTELEWAALLSDDRAIVEPSLADTGSMGGLELYVARRPSKIIRGPNGSPRDPLRVVGRSHHHHHHHQIAGNEGLPFHRGLRWVGAEFDEDGSCHKIGVEHRDRQSLVSMFNAINAVLGNFDVIHPDDATSRDANRVTFGDWHFGPDARALAPLATFRRIESVLDNLSLVEWHSSSALAALPPRHPLFERSQLWHKQARGLMAKVKRDPRDTDRIALFKQKLYDNAISAVEFDKFVEDEVAAPEPDAFERPSMLERSASGGDRTPPGSSDAPFPPTVAVARRFGRPSLGLGLKFKAPSFRRRPLGRRARASRRDETDELAHSQSEGSPSVLEAGPFRKNSAQHFSLARQMMGALHASRRSLQSSDSLEEDDDDDDDDDAVASRSDHDLPPQSDAASLEATTPKDALLELLSCDESDDHEADHRPAPDDHHPRAVVR</sequence>
<feature type="compositionally biased region" description="Acidic residues" evidence="2">
    <location>
        <begin position="2062"/>
        <end position="2071"/>
    </location>
</feature>
<dbReference type="CDD" id="cd00030">
    <property type="entry name" value="C2"/>
    <property type="match status" value="1"/>
</dbReference>
<evidence type="ECO:0000313" key="7">
    <source>
        <dbReference type="Proteomes" id="UP001230188"/>
    </source>
</evidence>
<evidence type="ECO:0000259" key="4">
    <source>
        <dbReference type="PROSITE" id="PS50004"/>
    </source>
</evidence>
<dbReference type="PANTHER" id="PTHR16166:SF93">
    <property type="entry name" value="INTERMEMBRANE LIPID TRANSFER PROTEIN VPS13"/>
    <property type="match status" value="1"/>
</dbReference>
<evidence type="ECO:0000259" key="5">
    <source>
        <dbReference type="PROSITE" id="PS50106"/>
    </source>
</evidence>
<feature type="compositionally biased region" description="Low complexity" evidence="2">
    <location>
        <begin position="1965"/>
        <end position="1978"/>
    </location>
</feature>
<proteinExistence type="inferred from homology"/>
<evidence type="ECO:0000256" key="2">
    <source>
        <dbReference type="SAM" id="MobiDB-lite"/>
    </source>
</evidence>
<organism evidence="6 7">
    <name type="scientific">Chrysophaeum taylorii</name>
    <dbReference type="NCBI Taxonomy" id="2483200"/>
    <lineage>
        <taxon>Eukaryota</taxon>
        <taxon>Sar</taxon>
        <taxon>Stramenopiles</taxon>
        <taxon>Ochrophyta</taxon>
        <taxon>Pelagophyceae</taxon>
        <taxon>Pelagomonadales</taxon>
        <taxon>Pelagomonadaceae</taxon>
        <taxon>Chrysophaeum</taxon>
    </lineage>
</organism>
<feature type="compositionally biased region" description="Polar residues" evidence="2">
    <location>
        <begin position="1826"/>
        <end position="1838"/>
    </location>
</feature>
<feature type="compositionally biased region" description="Basic and acidic residues" evidence="2">
    <location>
        <begin position="5109"/>
        <end position="5118"/>
    </location>
</feature>
<dbReference type="InterPro" id="IPR036034">
    <property type="entry name" value="PDZ_sf"/>
</dbReference>
<feature type="region of interest" description="Disordered" evidence="2">
    <location>
        <begin position="1337"/>
        <end position="1359"/>
    </location>
</feature>
<feature type="compositionally biased region" description="Basic and acidic residues" evidence="2">
    <location>
        <begin position="2080"/>
        <end position="2089"/>
    </location>
</feature>
<feature type="region of interest" description="Disordered" evidence="2">
    <location>
        <begin position="2037"/>
        <end position="2090"/>
    </location>
</feature>
<dbReference type="SMART" id="SM00239">
    <property type="entry name" value="C2"/>
    <property type="match status" value="1"/>
</dbReference>
<feature type="compositionally biased region" description="Basic residues" evidence="2">
    <location>
        <begin position="5099"/>
        <end position="5108"/>
    </location>
</feature>
<name>A0AAD7UB22_9STRA</name>
<feature type="region of interest" description="Disordered" evidence="2">
    <location>
        <begin position="1713"/>
        <end position="1744"/>
    </location>
</feature>
<feature type="chain" id="PRO_5042215953" evidence="3">
    <location>
        <begin position="22"/>
        <end position="5234"/>
    </location>
</feature>
<comment type="similarity">
    <text evidence="1">Belongs to the VPS13 family.</text>
</comment>
<dbReference type="SUPFAM" id="SSF49562">
    <property type="entry name" value="C2 domain (Calcium/lipid-binding domain, CaLB)"/>
    <property type="match status" value="1"/>
</dbReference>